<name>A0A9W6HRC1_9MICO</name>
<dbReference type="Proteomes" id="UP001142325">
    <property type="component" value="Unassembled WGS sequence"/>
</dbReference>
<protein>
    <submittedName>
        <fullName evidence="3">Siderophore-interacting protein</fullName>
    </submittedName>
</protein>
<evidence type="ECO:0000313" key="3">
    <source>
        <dbReference type="EMBL" id="GLK01083.1"/>
    </source>
</evidence>
<reference evidence="3" key="2">
    <citation type="submission" date="2023-01" db="EMBL/GenBank/DDBJ databases">
        <authorList>
            <person name="Sun Q."/>
            <person name="Evtushenko L."/>
        </authorList>
    </citation>
    <scope>NUCLEOTIDE SEQUENCE</scope>
    <source>
        <strain evidence="3">VKM Ac-1958</strain>
    </source>
</reference>
<dbReference type="InterPro" id="IPR039261">
    <property type="entry name" value="FNR_nucleotide-bd"/>
</dbReference>
<dbReference type="InterPro" id="IPR007037">
    <property type="entry name" value="SIP_rossman_dom"/>
</dbReference>
<dbReference type="InterPro" id="IPR013113">
    <property type="entry name" value="SIP_FAD-bd"/>
</dbReference>
<reference evidence="3" key="1">
    <citation type="journal article" date="2014" name="Int. J. Syst. Evol. Microbiol.">
        <title>Complete genome sequence of Corynebacterium casei LMG S-19264T (=DSM 44701T), isolated from a smear-ripened cheese.</title>
        <authorList>
            <consortium name="US DOE Joint Genome Institute (JGI-PGF)"/>
            <person name="Walter F."/>
            <person name="Albersmeier A."/>
            <person name="Kalinowski J."/>
            <person name="Ruckert C."/>
        </authorList>
    </citation>
    <scope>NUCLEOTIDE SEQUENCE</scope>
    <source>
        <strain evidence="3">VKM Ac-1958</strain>
    </source>
</reference>
<dbReference type="Gene3D" id="2.40.30.10">
    <property type="entry name" value="Translation factors"/>
    <property type="match status" value="1"/>
</dbReference>
<dbReference type="InterPro" id="IPR039374">
    <property type="entry name" value="SIP_fam"/>
</dbReference>
<dbReference type="CDD" id="cd06193">
    <property type="entry name" value="siderophore_interacting"/>
    <property type="match status" value="1"/>
</dbReference>
<proteinExistence type="predicted"/>
<dbReference type="PROSITE" id="PS51384">
    <property type="entry name" value="FAD_FR"/>
    <property type="match status" value="1"/>
</dbReference>
<evidence type="ECO:0000256" key="1">
    <source>
        <dbReference type="SAM" id="MobiDB-lite"/>
    </source>
</evidence>
<evidence type="ECO:0000313" key="4">
    <source>
        <dbReference type="Proteomes" id="UP001142325"/>
    </source>
</evidence>
<organism evidence="3 4">
    <name type="scientific">Microbacterium keratanolyticum</name>
    <dbReference type="NCBI Taxonomy" id="67574"/>
    <lineage>
        <taxon>Bacteria</taxon>
        <taxon>Bacillati</taxon>
        <taxon>Actinomycetota</taxon>
        <taxon>Actinomycetes</taxon>
        <taxon>Micrococcales</taxon>
        <taxon>Microbacteriaceae</taxon>
        <taxon>Microbacterium</taxon>
    </lineage>
</organism>
<accession>A0A9W6HRC1</accession>
<dbReference type="PANTHER" id="PTHR30157">
    <property type="entry name" value="FERRIC REDUCTASE, NADPH-DEPENDENT"/>
    <property type="match status" value="1"/>
</dbReference>
<feature type="region of interest" description="Disordered" evidence="1">
    <location>
        <begin position="1"/>
        <end position="20"/>
    </location>
</feature>
<dbReference type="AlphaFoldDB" id="A0A9W6HRC1"/>
<dbReference type="Pfam" id="PF04954">
    <property type="entry name" value="SIP"/>
    <property type="match status" value="1"/>
</dbReference>
<dbReference type="Gene3D" id="3.40.50.80">
    <property type="entry name" value="Nucleotide-binding domain of ferredoxin-NADP reductase (FNR) module"/>
    <property type="match status" value="1"/>
</dbReference>
<comment type="caution">
    <text evidence="3">The sequence shown here is derived from an EMBL/GenBank/DDBJ whole genome shotgun (WGS) entry which is preliminary data.</text>
</comment>
<gene>
    <name evidence="3" type="ORF">GCM10017596_07980</name>
</gene>
<evidence type="ECO:0000259" key="2">
    <source>
        <dbReference type="PROSITE" id="PS51384"/>
    </source>
</evidence>
<dbReference type="RefSeq" id="WP_271171479.1">
    <property type="nucleotide sequence ID" value="NZ_BAAAUM010000001.1"/>
</dbReference>
<dbReference type="EMBL" id="BSET01000001">
    <property type="protein sequence ID" value="GLK01083.1"/>
    <property type="molecule type" value="Genomic_DNA"/>
</dbReference>
<dbReference type="InterPro" id="IPR017938">
    <property type="entry name" value="Riboflavin_synthase-like_b-brl"/>
</dbReference>
<dbReference type="Pfam" id="PF08021">
    <property type="entry name" value="FAD_binding_9"/>
    <property type="match status" value="1"/>
</dbReference>
<keyword evidence="4" id="KW-1185">Reference proteome</keyword>
<dbReference type="InterPro" id="IPR017927">
    <property type="entry name" value="FAD-bd_FR_type"/>
</dbReference>
<dbReference type="SUPFAM" id="SSF63380">
    <property type="entry name" value="Riboflavin synthase domain-like"/>
    <property type="match status" value="1"/>
</dbReference>
<sequence length="272" mass="30402">MPDKTEVREREERAPQRPQREVSRIFRAEVTAVIDLTPHLRRLTIHAPELANYETVGPDEYLGLILPRTEADPLVLPDASNPAAIRAAVAELPEDVRPDLRWYTVREHRPEASELDIDFVVHGDEGPGSRFALRARPGSVLGVRECSALYALPDGARSRVIIGDESSLPAIARILETTLDEPEPFVFIETADPRDRMELAAPVQWVDRVGEPGIALEAAVRESALPEEIDYAWVCGERVGVQNIRRHLVADRGVAKSRITFSGYWRLGEIRA</sequence>
<dbReference type="GO" id="GO:0016491">
    <property type="term" value="F:oxidoreductase activity"/>
    <property type="evidence" value="ECO:0007669"/>
    <property type="project" value="InterPro"/>
</dbReference>
<feature type="domain" description="FAD-binding FR-type" evidence="2">
    <location>
        <begin position="23"/>
        <end position="153"/>
    </location>
</feature>
<dbReference type="PANTHER" id="PTHR30157:SF0">
    <property type="entry name" value="NADPH-DEPENDENT FERRIC-CHELATE REDUCTASE"/>
    <property type="match status" value="1"/>
</dbReference>